<reference evidence="1" key="2">
    <citation type="journal article" date="2015" name="Data Brief">
        <title>Shoot transcriptome of the giant reed, Arundo donax.</title>
        <authorList>
            <person name="Barrero R.A."/>
            <person name="Guerrero F.D."/>
            <person name="Moolhuijzen P."/>
            <person name="Goolsby J.A."/>
            <person name="Tidwell J."/>
            <person name="Bellgard S.E."/>
            <person name="Bellgard M.I."/>
        </authorList>
    </citation>
    <scope>NUCLEOTIDE SEQUENCE</scope>
    <source>
        <tissue evidence="1">Shoot tissue taken approximately 20 cm above the soil surface</tissue>
    </source>
</reference>
<reference evidence="1" key="1">
    <citation type="submission" date="2014-09" db="EMBL/GenBank/DDBJ databases">
        <authorList>
            <person name="Magalhaes I.L.F."/>
            <person name="Oliveira U."/>
            <person name="Santos F.R."/>
            <person name="Vidigal T.H.D.A."/>
            <person name="Brescovit A.D."/>
            <person name="Santos A.J."/>
        </authorList>
    </citation>
    <scope>NUCLEOTIDE SEQUENCE</scope>
    <source>
        <tissue evidence="1">Shoot tissue taken approximately 20 cm above the soil surface</tissue>
    </source>
</reference>
<accession>A0A0A9N230</accession>
<protein>
    <submittedName>
        <fullName evidence="1">Uncharacterized protein</fullName>
    </submittedName>
</protein>
<organism evidence="1">
    <name type="scientific">Arundo donax</name>
    <name type="common">Giant reed</name>
    <name type="synonym">Donax arundinaceus</name>
    <dbReference type="NCBI Taxonomy" id="35708"/>
    <lineage>
        <taxon>Eukaryota</taxon>
        <taxon>Viridiplantae</taxon>
        <taxon>Streptophyta</taxon>
        <taxon>Embryophyta</taxon>
        <taxon>Tracheophyta</taxon>
        <taxon>Spermatophyta</taxon>
        <taxon>Magnoliopsida</taxon>
        <taxon>Liliopsida</taxon>
        <taxon>Poales</taxon>
        <taxon>Poaceae</taxon>
        <taxon>PACMAD clade</taxon>
        <taxon>Arundinoideae</taxon>
        <taxon>Arundineae</taxon>
        <taxon>Arundo</taxon>
    </lineage>
</organism>
<dbReference type="AlphaFoldDB" id="A0A0A9N230"/>
<evidence type="ECO:0000313" key="1">
    <source>
        <dbReference type="EMBL" id="JAD21069.1"/>
    </source>
</evidence>
<name>A0A0A9N230_ARUDO</name>
<proteinExistence type="predicted"/>
<dbReference type="EMBL" id="GBRH01276826">
    <property type="protein sequence ID" value="JAD21069.1"/>
    <property type="molecule type" value="Transcribed_RNA"/>
</dbReference>
<sequence>MFLQIILKLIIELRKALEVNMTTDLMEVKMYESYIFTEYRFNRFCISFIESSFTTMCIDKIHSYDSSIFLL</sequence>